<dbReference type="Proteomes" id="UP001066276">
    <property type="component" value="Chromosome 1_1"/>
</dbReference>
<proteinExistence type="predicted"/>
<reference evidence="1" key="1">
    <citation type="journal article" date="2022" name="bioRxiv">
        <title>Sequencing and chromosome-scale assembly of the giantPleurodeles waltlgenome.</title>
        <authorList>
            <person name="Brown T."/>
            <person name="Elewa A."/>
            <person name="Iarovenko S."/>
            <person name="Subramanian E."/>
            <person name="Araus A.J."/>
            <person name="Petzold A."/>
            <person name="Susuki M."/>
            <person name="Suzuki K.-i.T."/>
            <person name="Hayashi T."/>
            <person name="Toyoda A."/>
            <person name="Oliveira C."/>
            <person name="Osipova E."/>
            <person name="Leigh N.D."/>
            <person name="Simon A."/>
            <person name="Yun M.H."/>
        </authorList>
    </citation>
    <scope>NUCLEOTIDE SEQUENCE</scope>
    <source>
        <strain evidence="1">20211129_DDA</strain>
        <tissue evidence="1">Liver</tissue>
    </source>
</reference>
<dbReference type="AlphaFoldDB" id="A0AAV7WSH3"/>
<evidence type="ECO:0000313" key="1">
    <source>
        <dbReference type="EMBL" id="KAJ1215611.1"/>
    </source>
</evidence>
<dbReference type="EMBL" id="JANPWB010000001">
    <property type="protein sequence ID" value="KAJ1215611.1"/>
    <property type="molecule type" value="Genomic_DNA"/>
</dbReference>
<protein>
    <submittedName>
        <fullName evidence="1">Uncharacterized protein</fullName>
    </submittedName>
</protein>
<comment type="caution">
    <text evidence="1">The sequence shown here is derived from an EMBL/GenBank/DDBJ whole genome shotgun (WGS) entry which is preliminary data.</text>
</comment>
<evidence type="ECO:0000313" key="2">
    <source>
        <dbReference type="Proteomes" id="UP001066276"/>
    </source>
</evidence>
<keyword evidence="2" id="KW-1185">Reference proteome</keyword>
<sequence length="101" mass="10732">MPACLDCSRAEAGVAGVHLRAAESPDCHARGGECNRWAGLLPDLDCVVGPHGWGVLVALAHLVLGPDMTIKETALMYGGPMWERSSEQQWHPDLGSRSQAG</sequence>
<name>A0AAV7WSH3_PLEWA</name>
<organism evidence="1 2">
    <name type="scientific">Pleurodeles waltl</name>
    <name type="common">Iberian ribbed newt</name>
    <dbReference type="NCBI Taxonomy" id="8319"/>
    <lineage>
        <taxon>Eukaryota</taxon>
        <taxon>Metazoa</taxon>
        <taxon>Chordata</taxon>
        <taxon>Craniata</taxon>
        <taxon>Vertebrata</taxon>
        <taxon>Euteleostomi</taxon>
        <taxon>Amphibia</taxon>
        <taxon>Batrachia</taxon>
        <taxon>Caudata</taxon>
        <taxon>Salamandroidea</taxon>
        <taxon>Salamandridae</taxon>
        <taxon>Pleurodelinae</taxon>
        <taxon>Pleurodeles</taxon>
    </lineage>
</organism>
<gene>
    <name evidence="1" type="ORF">NDU88_003219</name>
</gene>
<accession>A0AAV7WSH3</accession>